<protein>
    <submittedName>
        <fullName evidence="2">Uncharacterized protein</fullName>
    </submittedName>
</protein>
<comment type="caution">
    <text evidence="2">The sequence shown here is derived from an EMBL/GenBank/DDBJ whole genome shotgun (WGS) entry which is preliminary data.</text>
</comment>
<dbReference type="Proteomes" id="UP000662572">
    <property type="component" value="Unassembled WGS sequence"/>
</dbReference>
<evidence type="ECO:0000313" key="2">
    <source>
        <dbReference type="EMBL" id="GGZ34983.1"/>
    </source>
</evidence>
<reference evidence="2" key="2">
    <citation type="submission" date="2020-09" db="EMBL/GenBank/DDBJ databases">
        <authorList>
            <person name="Sun Q."/>
            <person name="Kim S."/>
        </authorList>
    </citation>
    <scope>NUCLEOTIDE SEQUENCE</scope>
    <source>
        <strain evidence="2">KCTC 32296</strain>
    </source>
</reference>
<name>A0A918Q6X6_9CAUL</name>
<keyword evidence="3" id="KW-1185">Reference proteome</keyword>
<dbReference type="AlphaFoldDB" id="A0A918Q6X6"/>
<organism evidence="2 3">
    <name type="scientific">Asticcacaulis endophyticus</name>
    <dbReference type="NCBI Taxonomy" id="1395890"/>
    <lineage>
        <taxon>Bacteria</taxon>
        <taxon>Pseudomonadati</taxon>
        <taxon>Pseudomonadota</taxon>
        <taxon>Alphaproteobacteria</taxon>
        <taxon>Caulobacterales</taxon>
        <taxon>Caulobacteraceae</taxon>
        <taxon>Asticcacaulis</taxon>
    </lineage>
</organism>
<accession>A0A918Q6X6</accession>
<evidence type="ECO:0000256" key="1">
    <source>
        <dbReference type="SAM" id="MobiDB-lite"/>
    </source>
</evidence>
<proteinExistence type="predicted"/>
<dbReference type="EMBL" id="BMZB01000002">
    <property type="protein sequence ID" value="GGZ34983.1"/>
    <property type="molecule type" value="Genomic_DNA"/>
</dbReference>
<sequence length="60" mass="6614">MFPCTVLFGTTLTRREGADKAMDTADMTLKKEKGAMTFDLSPRLSFAGPTGRRPEMGEEN</sequence>
<evidence type="ECO:0000313" key="3">
    <source>
        <dbReference type="Proteomes" id="UP000662572"/>
    </source>
</evidence>
<gene>
    <name evidence="2" type="ORF">GCM10011273_21840</name>
</gene>
<feature type="region of interest" description="Disordered" evidence="1">
    <location>
        <begin position="40"/>
        <end position="60"/>
    </location>
</feature>
<reference evidence="2" key="1">
    <citation type="journal article" date="2014" name="Int. J. Syst. Evol. Microbiol.">
        <title>Complete genome sequence of Corynebacterium casei LMG S-19264T (=DSM 44701T), isolated from a smear-ripened cheese.</title>
        <authorList>
            <consortium name="US DOE Joint Genome Institute (JGI-PGF)"/>
            <person name="Walter F."/>
            <person name="Albersmeier A."/>
            <person name="Kalinowski J."/>
            <person name="Ruckert C."/>
        </authorList>
    </citation>
    <scope>NUCLEOTIDE SEQUENCE</scope>
    <source>
        <strain evidence="2">KCTC 32296</strain>
    </source>
</reference>